<proteinExistence type="predicted"/>
<dbReference type="EMBL" id="GL883090">
    <property type="protein sequence ID" value="EGG12855.1"/>
    <property type="molecule type" value="Genomic_DNA"/>
</dbReference>
<dbReference type="KEGG" id="mlr:MELLADRAFT_101441"/>
<dbReference type="GeneID" id="18921367"/>
<reference evidence="3" key="1">
    <citation type="journal article" date="2011" name="Proc. Natl. Acad. Sci. U.S.A.">
        <title>Obligate biotrophy features unraveled by the genomic analysis of rust fungi.</title>
        <authorList>
            <person name="Duplessis S."/>
            <person name="Cuomo C.A."/>
            <person name="Lin Y.-C."/>
            <person name="Aerts A."/>
            <person name="Tisserant E."/>
            <person name="Veneault-Fourrey C."/>
            <person name="Joly D.L."/>
            <person name="Hacquard S."/>
            <person name="Amselem J."/>
            <person name="Cantarel B.L."/>
            <person name="Chiu R."/>
            <person name="Coutinho P.M."/>
            <person name="Feau N."/>
            <person name="Field M."/>
            <person name="Frey P."/>
            <person name="Gelhaye E."/>
            <person name="Goldberg J."/>
            <person name="Grabherr M.G."/>
            <person name="Kodira C.D."/>
            <person name="Kohler A."/>
            <person name="Kuees U."/>
            <person name="Lindquist E.A."/>
            <person name="Lucas S.M."/>
            <person name="Mago R."/>
            <person name="Mauceli E."/>
            <person name="Morin E."/>
            <person name="Murat C."/>
            <person name="Pangilinan J.L."/>
            <person name="Park R."/>
            <person name="Pearson M."/>
            <person name="Quesneville H."/>
            <person name="Rouhier N."/>
            <person name="Sakthikumar S."/>
            <person name="Salamov A.A."/>
            <person name="Schmutz J."/>
            <person name="Selles B."/>
            <person name="Shapiro H."/>
            <person name="Tanguay P."/>
            <person name="Tuskan G.A."/>
            <person name="Henrissat B."/>
            <person name="Van de Peer Y."/>
            <person name="Rouze P."/>
            <person name="Ellis J.G."/>
            <person name="Dodds P.N."/>
            <person name="Schein J.E."/>
            <person name="Zhong S."/>
            <person name="Hamelin R.C."/>
            <person name="Grigoriev I.V."/>
            <person name="Szabo L.J."/>
            <person name="Martin F."/>
        </authorList>
    </citation>
    <scope>NUCLEOTIDE SEQUENCE [LARGE SCALE GENOMIC DNA]</scope>
    <source>
        <strain evidence="3">98AG31 / pathotype 3-4-7</strain>
    </source>
</reference>
<sequence>MASKPKAPRRESRFLSTLAKFLYMMIIFCLPCQAAKSRLEKRMSPGPRRLPIHLEKRMTQVDHITQPLLHNDLVGQHDRAQFPEHYATAKKAAQTGIEKHDPHKIKSDLVAWHAPETYRYKTQSGNPTTGSRMSPTDAQSVSVDEVRSEQRRYLPEWLADNPKDLEAFRDWLAKRFSRKFKQSELRKFTNARDQEDYDKIDVYMTSARKKWMYKRPQNPYGPPQSPYKDPHYYFNKWWNIRNRRIECYGNYWKLFKVGLGEALTAARKNIKYLFRRLEWFLRKGK</sequence>
<evidence type="ECO:0000313" key="3">
    <source>
        <dbReference type="Proteomes" id="UP000001072"/>
    </source>
</evidence>
<dbReference type="OrthoDB" id="10356506at2759"/>
<organism evidence="3">
    <name type="scientific">Melampsora larici-populina (strain 98AG31 / pathotype 3-4-7)</name>
    <name type="common">Poplar leaf rust fungus</name>
    <dbReference type="NCBI Taxonomy" id="747676"/>
    <lineage>
        <taxon>Eukaryota</taxon>
        <taxon>Fungi</taxon>
        <taxon>Dikarya</taxon>
        <taxon>Basidiomycota</taxon>
        <taxon>Pucciniomycotina</taxon>
        <taxon>Pucciniomycetes</taxon>
        <taxon>Pucciniales</taxon>
        <taxon>Melampsoraceae</taxon>
        <taxon>Melampsora</taxon>
    </lineage>
</organism>
<dbReference type="Proteomes" id="UP000001072">
    <property type="component" value="Unassembled WGS sequence"/>
</dbReference>
<dbReference type="AlphaFoldDB" id="F4R4R5"/>
<evidence type="ECO:0000256" key="1">
    <source>
        <dbReference type="SAM" id="MobiDB-lite"/>
    </source>
</evidence>
<gene>
    <name evidence="2" type="ORF">MELLADRAFT_101441</name>
</gene>
<dbReference type="HOGENOM" id="CLU_976870_0_0_1"/>
<dbReference type="InParanoid" id="F4R4R5"/>
<feature type="region of interest" description="Disordered" evidence="1">
    <location>
        <begin position="122"/>
        <end position="145"/>
    </location>
</feature>
<evidence type="ECO:0000313" key="2">
    <source>
        <dbReference type="EMBL" id="EGG12855.1"/>
    </source>
</evidence>
<name>F4R4R5_MELLP</name>
<accession>F4R4R5</accession>
<dbReference type="VEuPathDB" id="FungiDB:MELLADRAFT_101441"/>
<keyword evidence="3" id="KW-1185">Reference proteome</keyword>
<feature type="compositionally biased region" description="Polar residues" evidence="1">
    <location>
        <begin position="122"/>
        <end position="142"/>
    </location>
</feature>
<dbReference type="RefSeq" id="XP_007403793.1">
    <property type="nucleotide sequence ID" value="XM_007403731.1"/>
</dbReference>
<protein>
    <submittedName>
        <fullName evidence="2">Uncharacterized protein</fullName>
    </submittedName>
</protein>